<keyword evidence="1" id="KW-0812">Transmembrane</keyword>
<evidence type="ECO:0000256" key="1">
    <source>
        <dbReference type="SAM" id="Phobius"/>
    </source>
</evidence>
<evidence type="ECO:0008006" key="5">
    <source>
        <dbReference type="Google" id="ProtNLM"/>
    </source>
</evidence>
<dbReference type="AlphaFoldDB" id="A0AAV0YII7"/>
<feature type="transmembrane region" description="Helical" evidence="1">
    <location>
        <begin position="39"/>
        <end position="56"/>
    </location>
</feature>
<proteinExistence type="predicted"/>
<keyword evidence="2" id="KW-0732">Signal</keyword>
<keyword evidence="1" id="KW-0472">Membrane</keyword>
<keyword evidence="4" id="KW-1185">Reference proteome</keyword>
<keyword evidence="1" id="KW-1133">Transmembrane helix</keyword>
<accession>A0AAV0YII7</accession>
<dbReference type="Proteomes" id="UP001157006">
    <property type="component" value="Chromosome 1L"/>
</dbReference>
<evidence type="ECO:0000313" key="3">
    <source>
        <dbReference type="EMBL" id="CAI8585846.1"/>
    </source>
</evidence>
<feature type="chain" id="PRO_5043897634" description="Secreted protein" evidence="2">
    <location>
        <begin position="21"/>
        <end position="127"/>
    </location>
</feature>
<evidence type="ECO:0000313" key="4">
    <source>
        <dbReference type="Proteomes" id="UP001157006"/>
    </source>
</evidence>
<protein>
    <recommendedName>
        <fullName evidence="5">Secreted protein</fullName>
    </recommendedName>
</protein>
<dbReference type="EMBL" id="OX451736">
    <property type="protein sequence ID" value="CAI8585846.1"/>
    <property type="molecule type" value="Genomic_DNA"/>
</dbReference>
<sequence length="127" mass="14433">MSPMALFCSIILLLYKNTLGQGNKFMVRPSINTNSNPNYSSFINFISILFIELNFFKRKEQIKKKKIKRIRVITWLFSFYAKTKTLPSHLQPAATDSPLSLLLQSMNASASAISHLCFDLSSSCHHS</sequence>
<gene>
    <name evidence="3" type="ORF">VFH_I226120</name>
</gene>
<feature type="signal peptide" evidence="2">
    <location>
        <begin position="1"/>
        <end position="20"/>
    </location>
</feature>
<name>A0AAV0YII7_VICFA</name>
<evidence type="ECO:0000256" key="2">
    <source>
        <dbReference type="SAM" id="SignalP"/>
    </source>
</evidence>
<reference evidence="3 4" key="1">
    <citation type="submission" date="2023-01" db="EMBL/GenBank/DDBJ databases">
        <authorList>
            <person name="Kreplak J."/>
        </authorList>
    </citation>
    <scope>NUCLEOTIDE SEQUENCE [LARGE SCALE GENOMIC DNA]</scope>
</reference>
<organism evidence="3 4">
    <name type="scientific">Vicia faba</name>
    <name type="common">Broad bean</name>
    <name type="synonym">Faba vulgaris</name>
    <dbReference type="NCBI Taxonomy" id="3906"/>
    <lineage>
        <taxon>Eukaryota</taxon>
        <taxon>Viridiplantae</taxon>
        <taxon>Streptophyta</taxon>
        <taxon>Embryophyta</taxon>
        <taxon>Tracheophyta</taxon>
        <taxon>Spermatophyta</taxon>
        <taxon>Magnoliopsida</taxon>
        <taxon>eudicotyledons</taxon>
        <taxon>Gunneridae</taxon>
        <taxon>Pentapetalae</taxon>
        <taxon>rosids</taxon>
        <taxon>fabids</taxon>
        <taxon>Fabales</taxon>
        <taxon>Fabaceae</taxon>
        <taxon>Papilionoideae</taxon>
        <taxon>50 kb inversion clade</taxon>
        <taxon>NPAAA clade</taxon>
        <taxon>Hologalegina</taxon>
        <taxon>IRL clade</taxon>
        <taxon>Fabeae</taxon>
        <taxon>Vicia</taxon>
    </lineage>
</organism>